<dbReference type="Gene3D" id="2.60.40.10">
    <property type="entry name" value="Immunoglobulins"/>
    <property type="match status" value="2"/>
</dbReference>
<feature type="chain" id="PRO_5046511495" evidence="4">
    <location>
        <begin position="34"/>
        <end position="708"/>
    </location>
</feature>
<dbReference type="InterPro" id="IPR006104">
    <property type="entry name" value="Glyco_hydro_2_N"/>
</dbReference>
<sequence length="708" mass="77391">MTGLPSRRQVLGGAAAGALASLAGIPLAGSASAAVTYTAPDPRVWIQLNTGWRFIRSDATGAQAPGFDDSSWTSVTTPHTWNAVDGADGGNNYYRGVGWYRRHYTVPSTLAGKRLYLQFAGVNQVADVWVNGTYLGQHKGGYSRFRFDATGVLVPGGDNVIAVKVTNARDTNIAPVGADYTFQGGIYRNVSLWAVEDLHVRMTDYAGPGVYLRQSDVTAASATVTVTTKMWNDGNTTRSVVVRTVIADKSGTVVAETSSTAQTVPAATGREFQQTLRIDNPHLWNGVADPYLHNASVEIHDVTGGGDRITDVVTERLGLRSLAVDADTGFRLNGSHLHLHGVNLHQDRAVKGWAISDADHTQDFDLIGEIGANAVRMAHYQHDQKDYNLADERGMVVWAEIPLVDIVTDSTAFTTSTQNQLRELIRQNYNHPSIAFWGIGNEQLDYNGTATNRLLASLADIVEAEDPDRLSTYAVRGEDPDNAQAGLHTQTTGFNKYYGWYYGSKDNDLGAWADNLHANAPSRRIAMSEYGVGASTTQHALNPPKPAPGGSWHPEEYQSLFHEAAWKQLASRPYIWGTFVWAMFDFPSDGRNEGGQPGINDKGLVTRDRQTRKDAFHWYKANWADTPTLYITSRRWTQRTDAATELKVYSNASQVTATLNGTSLGTLTSNDHIFKWPNITLRPGQNTVTVTATINGTTYTDTVSWTLG</sequence>
<dbReference type="InterPro" id="IPR051913">
    <property type="entry name" value="GH2_Domain-Containing"/>
</dbReference>
<dbReference type="InterPro" id="IPR032311">
    <property type="entry name" value="DUF4982"/>
</dbReference>
<feature type="domain" description="DUF4982" evidence="8">
    <location>
        <begin position="644"/>
        <end position="697"/>
    </location>
</feature>
<protein>
    <submittedName>
        <fullName evidence="9">Glycoside hydrolase family 2 TIM barrel-domain containing protein</fullName>
    </submittedName>
</protein>
<evidence type="ECO:0000256" key="1">
    <source>
        <dbReference type="ARBA" id="ARBA00007401"/>
    </source>
</evidence>
<dbReference type="InterPro" id="IPR008979">
    <property type="entry name" value="Galactose-bd-like_sf"/>
</dbReference>
<comment type="caution">
    <text evidence="9">The sequence shown here is derived from an EMBL/GenBank/DDBJ whole genome shotgun (WGS) entry which is preliminary data.</text>
</comment>
<keyword evidence="3" id="KW-0326">Glycosidase</keyword>
<name>A0ABU4N273_9ACTN</name>
<dbReference type="Gene3D" id="2.60.120.260">
    <property type="entry name" value="Galactose-binding domain-like"/>
    <property type="match status" value="1"/>
</dbReference>
<dbReference type="PANTHER" id="PTHR42732:SF1">
    <property type="entry name" value="BETA-MANNOSIDASE"/>
    <property type="match status" value="1"/>
</dbReference>
<evidence type="ECO:0000259" key="7">
    <source>
        <dbReference type="Pfam" id="PF02837"/>
    </source>
</evidence>
<keyword evidence="10" id="KW-1185">Reference proteome</keyword>
<dbReference type="RefSeq" id="WP_193382118.1">
    <property type="nucleotide sequence ID" value="NZ_JABXWF010000051.1"/>
</dbReference>
<proteinExistence type="inferred from homology"/>
<evidence type="ECO:0000313" key="10">
    <source>
        <dbReference type="Proteomes" id="UP001282474"/>
    </source>
</evidence>
<evidence type="ECO:0000256" key="4">
    <source>
        <dbReference type="SAM" id="SignalP"/>
    </source>
</evidence>
<dbReference type="InterPro" id="IPR013783">
    <property type="entry name" value="Ig-like_fold"/>
</dbReference>
<reference evidence="9 10" key="1">
    <citation type="journal article" date="2023" name="Microb. Genom.">
        <title>Mesoterricola silvestris gen. nov., sp. nov., Mesoterricola sediminis sp. nov., Geothrix oryzae sp. nov., Geothrix edaphica sp. nov., Geothrix rubra sp. nov., and Geothrix limicola sp. nov., six novel members of Acidobacteriota isolated from soils.</title>
        <authorList>
            <person name="Weisberg A.J."/>
            <person name="Pearce E."/>
            <person name="Kramer C.G."/>
            <person name="Chang J.H."/>
            <person name="Clarke C.R."/>
        </authorList>
    </citation>
    <scope>NUCLEOTIDE SEQUENCE [LARGE SCALE GENOMIC DNA]</scope>
    <source>
        <strain evidence="9 10">NE20-4-1</strain>
    </source>
</reference>
<dbReference type="SUPFAM" id="SSF49785">
    <property type="entry name" value="Galactose-binding domain-like"/>
    <property type="match status" value="1"/>
</dbReference>
<dbReference type="SUPFAM" id="SSF51445">
    <property type="entry name" value="(Trans)glycosidases"/>
    <property type="match status" value="1"/>
</dbReference>
<accession>A0ABU4N273</accession>
<evidence type="ECO:0000259" key="8">
    <source>
        <dbReference type="Pfam" id="PF16355"/>
    </source>
</evidence>
<dbReference type="InterPro" id="IPR006311">
    <property type="entry name" value="TAT_signal"/>
</dbReference>
<gene>
    <name evidence="9" type="ORF">PV383_42935</name>
</gene>
<evidence type="ECO:0000256" key="3">
    <source>
        <dbReference type="ARBA" id="ARBA00023295"/>
    </source>
</evidence>
<evidence type="ECO:0000259" key="6">
    <source>
        <dbReference type="Pfam" id="PF02836"/>
    </source>
</evidence>
<evidence type="ECO:0000313" key="9">
    <source>
        <dbReference type="EMBL" id="MDX3043870.1"/>
    </source>
</evidence>
<keyword evidence="4" id="KW-0732">Signal</keyword>
<evidence type="ECO:0000259" key="5">
    <source>
        <dbReference type="Pfam" id="PF00703"/>
    </source>
</evidence>
<dbReference type="Pfam" id="PF02836">
    <property type="entry name" value="Glyco_hydro_2_C"/>
    <property type="match status" value="1"/>
</dbReference>
<dbReference type="InterPro" id="IPR006102">
    <property type="entry name" value="Ig-like_GH2"/>
</dbReference>
<feature type="domain" description="Glycoside hydrolase family 2 immunoglobulin-like beta-sandwich" evidence="5">
    <location>
        <begin position="214"/>
        <end position="320"/>
    </location>
</feature>
<dbReference type="PRINTS" id="PR00132">
    <property type="entry name" value="GLHYDRLASE2"/>
</dbReference>
<dbReference type="Gene3D" id="3.20.20.80">
    <property type="entry name" value="Glycosidases"/>
    <property type="match status" value="1"/>
</dbReference>
<evidence type="ECO:0000256" key="2">
    <source>
        <dbReference type="ARBA" id="ARBA00022801"/>
    </source>
</evidence>
<feature type="domain" description="Glycoside hydrolase family 2 catalytic" evidence="6">
    <location>
        <begin position="328"/>
        <end position="621"/>
    </location>
</feature>
<feature type="domain" description="Glycosyl hydrolases family 2 sugar binding" evidence="7">
    <location>
        <begin position="66"/>
        <end position="193"/>
    </location>
</feature>
<dbReference type="Pfam" id="PF16355">
    <property type="entry name" value="DUF4982"/>
    <property type="match status" value="1"/>
</dbReference>
<dbReference type="PROSITE" id="PS51318">
    <property type="entry name" value="TAT"/>
    <property type="match status" value="1"/>
</dbReference>
<dbReference type="Proteomes" id="UP001282474">
    <property type="component" value="Unassembled WGS sequence"/>
</dbReference>
<organism evidence="9 10">
    <name type="scientific">Streptomyces caniscabiei</name>
    <dbReference type="NCBI Taxonomy" id="2746961"/>
    <lineage>
        <taxon>Bacteria</taxon>
        <taxon>Bacillati</taxon>
        <taxon>Actinomycetota</taxon>
        <taxon>Actinomycetes</taxon>
        <taxon>Kitasatosporales</taxon>
        <taxon>Streptomycetaceae</taxon>
        <taxon>Streptomyces</taxon>
    </lineage>
</organism>
<feature type="signal peptide" evidence="4">
    <location>
        <begin position="1"/>
        <end position="33"/>
    </location>
</feature>
<dbReference type="InterPro" id="IPR006101">
    <property type="entry name" value="Glyco_hydro_2"/>
</dbReference>
<dbReference type="Pfam" id="PF02837">
    <property type="entry name" value="Glyco_hydro_2_N"/>
    <property type="match status" value="1"/>
</dbReference>
<keyword evidence="2 9" id="KW-0378">Hydrolase</keyword>
<dbReference type="SUPFAM" id="SSF49303">
    <property type="entry name" value="beta-Galactosidase/glucuronidase domain"/>
    <property type="match status" value="1"/>
</dbReference>
<dbReference type="Pfam" id="PF00703">
    <property type="entry name" value="Glyco_hydro_2"/>
    <property type="match status" value="1"/>
</dbReference>
<dbReference type="InterPro" id="IPR017853">
    <property type="entry name" value="GH"/>
</dbReference>
<dbReference type="EMBL" id="JARAWJ010000062">
    <property type="protein sequence ID" value="MDX3043870.1"/>
    <property type="molecule type" value="Genomic_DNA"/>
</dbReference>
<dbReference type="InterPro" id="IPR036156">
    <property type="entry name" value="Beta-gal/glucu_dom_sf"/>
</dbReference>
<dbReference type="InterPro" id="IPR006103">
    <property type="entry name" value="Glyco_hydro_2_cat"/>
</dbReference>
<dbReference type="PANTHER" id="PTHR42732">
    <property type="entry name" value="BETA-GALACTOSIDASE"/>
    <property type="match status" value="1"/>
</dbReference>
<comment type="similarity">
    <text evidence="1">Belongs to the glycosyl hydrolase 2 family.</text>
</comment>
<dbReference type="GO" id="GO:0016787">
    <property type="term" value="F:hydrolase activity"/>
    <property type="evidence" value="ECO:0007669"/>
    <property type="project" value="UniProtKB-KW"/>
</dbReference>